<reference evidence="1 2" key="1">
    <citation type="journal article" date="2016" name="Nat. Commun.">
        <title>Extremotolerant tardigrade genome and improved radiotolerance of human cultured cells by tardigrade-unique protein.</title>
        <authorList>
            <person name="Hashimoto T."/>
            <person name="Horikawa D.D."/>
            <person name="Saito Y."/>
            <person name="Kuwahara H."/>
            <person name="Kozuka-Hata H."/>
            <person name="Shin-I T."/>
            <person name="Minakuchi Y."/>
            <person name="Ohishi K."/>
            <person name="Motoyama A."/>
            <person name="Aizu T."/>
            <person name="Enomoto A."/>
            <person name="Kondo K."/>
            <person name="Tanaka S."/>
            <person name="Hara Y."/>
            <person name="Koshikawa S."/>
            <person name="Sagara H."/>
            <person name="Miura T."/>
            <person name="Yokobori S."/>
            <person name="Miyagawa K."/>
            <person name="Suzuki Y."/>
            <person name="Kubo T."/>
            <person name="Oyama M."/>
            <person name="Kohara Y."/>
            <person name="Fujiyama A."/>
            <person name="Arakawa K."/>
            <person name="Katayama T."/>
            <person name="Toyoda A."/>
            <person name="Kunieda T."/>
        </authorList>
    </citation>
    <scope>NUCLEOTIDE SEQUENCE [LARGE SCALE GENOMIC DNA]</scope>
    <source>
        <strain evidence="1 2">YOKOZUNA-1</strain>
    </source>
</reference>
<protein>
    <submittedName>
        <fullName evidence="1">Uncharacterized protein</fullName>
    </submittedName>
</protein>
<dbReference type="Proteomes" id="UP000186922">
    <property type="component" value="Unassembled WGS sequence"/>
</dbReference>
<gene>
    <name evidence="1" type="primary">RvY_14854-1</name>
    <name evidence="1" type="synonym">RvY_14854.1</name>
    <name evidence="1" type="ORF">RvY_14854</name>
</gene>
<accession>A0A1D1VSU0</accession>
<evidence type="ECO:0000313" key="2">
    <source>
        <dbReference type="Proteomes" id="UP000186922"/>
    </source>
</evidence>
<organism evidence="1 2">
    <name type="scientific">Ramazzottius varieornatus</name>
    <name type="common">Water bear</name>
    <name type="synonym">Tardigrade</name>
    <dbReference type="NCBI Taxonomy" id="947166"/>
    <lineage>
        <taxon>Eukaryota</taxon>
        <taxon>Metazoa</taxon>
        <taxon>Ecdysozoa</taxon>
        <taxon>Tardigrada</taxon>
        <taxon>Eutardigrada</taxon>
        <taxon>Parachela</taxon>
        <taxon>Hypsibioidea</taxon>
        <taxon>Ramazzottiidae</taxon>
        <taxon>Ramazzottius</taxon>
    </lineage>
</organism>
<dbReference type="EMBL" id="BDGG01000011">
    <property type="protein sequence ID" value="GAV04590.1"/>
    <property type="molecule type" value="Genomic_DNA"/>
</dbReference>
<name>A0A1D1VSU0_RAMVA</name>
<dbReference type="AlphaFoldDB" id="A0A1D1VSU0"/>
<evidence type="ECO:0000313" key="1">
    <source>
        <dbReference type="EMBL" id="GAV04590.1"/>
    </source>
</evidence>
<keyword evidence="2" id="KW-1185">Reference proteome</keyword>
<proteinExistence type="predicted"/>
<comment type="caution">
    <text evidence="1">The sequence shown here is derived from an EMBL/GenBank/DDBJ whole genome shotgun (WGS) entry which is preliminary data.</text>
</comment>
<sequence>MSHHGLNRLQSVVAVQWMESVARTRNIDIEHRFNGQERKIGSFYVDGFCEATDQMLLSWMS</sequence>
<dbReference type="OrthoDB" id="6436648at2759"/>